<feature type="region of interest" description="Disordered" evidence="1">
    <location>
        <begin position="445"/>
        <end position="477"/>
    </location>
</feature>
<keyword evidence="2" id="KW-0472">Membrane</keyword>
<evidence type="ECO:0000256" key="1">
    <source>
        <dbReference type="SAM" id="MobiDB-lite"/>
    </source>
</evidence>
<comment type="caution">
    <text evidence="3">The sequence shown here is derived from an EMBL/GenBank/DDBJ whole genome shotgun (WGS) entry which is preliminary data.</text>
</comment>
<keyword evidence="2" id="KW-0812">Transmembrane</keyword>
<proteinExistence type="predicted"/>
<gene>
    <name evidence="3" type="ORF">ACFSYJ_32565</name>
</gene>
<feature type="transmembrane region" description="Helical" evidence="2">
    <location>
        <begin position="500"/>
        <end position="520"/>
    </location>
</feature>
<dbReference type="Proteomes" id="UP001597419">
    <property type="component" value="Unassembled WGS sequence"/>
</dbReference>
<keyword evidence="2" id="KW-1133">Transmembrane helix</keyword>
<dbReference type="Gene3D" id="2.60.40.10">
    <property type="entry name" value="Immunoglobulins"/>
    <property type="match status" value="2"/>
</dbReference>
<evidence type="ECO:0000256" key="2">
    <source>
        <dbReference type="SAM" id="Phobius"/>
    </source>
</evidence>
<dbReference type="EMBL" id="JBHUKU010000021">
    <property type="protein sequence ID" value="MFD2463384.1"/>
    <property type="molecule type" value="Genomic_DNA"/>
</dbReference>
<protein>
    <recommendedName>
        <fullName evidence="5">Alpha-amylase</fullName>
    </recommendedName>
</protein>
<reference evidence="4" key="1">
    <citation type="journal article" date="2019" name="Int. J. Syst. Evol. Microbiol.">
        <title>The Global Catalogue of Microorganisms (GCM) 10K type strain sequencing project: providing services to taxonomists for standard genome sequencing and annotation.</title>
        <authorList>
            <consortium name="The Broad Institute Genomics Platform"/>
            <consortium name="The Broad Institute Genome Sequencing Center for Infectious Disease"/>
            <person name="Wu L."/>
            <person name="Ma J."/>
        </authorList>
    </citation>
    <scope>NUCLEOTIDE SEQUENCE [LARGE SCALE GENOMIC DNA]</scope>
    <source>
        <strain evidence="4">CGMCC 4.7643</strain>
    </source>
</reference>
<sequence length="526" mass="54572">MAAPSARPAPTTAPGTSVKPSPTAPREQPDLRLTVVLDRPSYHPQDLVRATATVVNAGTGPATAVRLSSSGNLTNHDWDGFTGREVTLAPGQSAMGAALAWVADVSEGVVRLTVTVGSAEPDANPANNTVTVTAALIVVRGGFTGVAYGDRNWNHTLDPGEALAGLRVLASGGPLGFYETVTDHEGRFAFHDLLAGTWSVYVDNHDWIFTGATVEVDDTHVPDVALRGEYDTTGWLAGSARFAAPTYARGDIARMAITLTNSGRGSVPGLTARCLVSNGGPVDAGELDSSGPGATLPAASSRTFQLTVPVDASAANDGYLELSCWVWQAAGHGGVVTVTATARVPGARASKVVGLLLTPVPSPCGCWPRYDPVPSVKVYLRNQVSGQIVARAVTDTNGLFVFYDLPADRYDLGLIGPWRGHYGRTPVFLVHGGDDGSRPPYTVIVEPGPYQPDPEPAPSPPPGRGAEPPAPAPVRPAHDVVPAPAVLTQPQPLATTGVSVGWLALGGLLTFVTGVALLLGSRRRTS</sequence>
<feature type="region of interest" description="Disordered" evidence="1">
    <location>
        <begin position="1"/>
        <end position="29"/>
    </location>
</feature>
<accession>A0ABW5GRE2</accession>
<dbReference type="RefSeq" id="WP_345400037.1">
    <property type="nucleotide sequence ID" value="NZ_BAABHG010000011.1"/>
</dbReference>
<evidence type="ECO:0000313" key="3">
    <source>
        <dbReference type="EMBL" id="MFD2463384.1"/>
    </source>
</evidence>
<organism evidence="3 4">
    <name type="scientific">Amycolatopsis samaneae</name>
    <dbReference type="NCBI Taxonomy" id="664691"/>
    <lineage>
        <taxon>Bacteria</taxon>
        <taxon>Bacillati</taxon>
        <taxon>Actinomycetota</taxon>
        <taxon>Actinomycetes</taxon>
        <taxon>Pseudonocardiales</taxon>
        <taxon>Pseudonocardiaceae</taxon>
        <taxon>Amycolatopsis</taxon>
    </lineage>
</organism>
<dbReference type="SUPFAM" id="SSF117074">
    <property type="entry name" value="Hypothetical protein PA1324"/>
    <property type="match status" value="1"/>
</dbReference>
<feature type="compositionally biased region" description="Pro residues" evidence="1">
    <location>
        <begin position="449"/>
        <end position="474"/>
    </location>
</feature>
<dbReference type="SUPFAM" id="SSF49478">
    <property type="entry name" value="Cna protein B-type domain"/>
    <property type="match status" value="1"/>
</dbReference>
<evidence type="ECO:0008006" key="5">
    <source>
        <dbReference type="Google" id="ProtNLM"/>
    </source>
</evidence>
<dbReference type="InterPro" id="IPR013783">
    <property type="entry name" value="Ig-like_fold"/>
</dbReference>
<feature type="compositionally biased region" description="Low complexity" evidence="1">
    <location>
        <begin position="1"/>
        <end position="16"/>
    </location>
</feature>
<keyword evidence="4" id="KW-1185">Reference proteome</keyword>
<name>A0ABW5GRE2_9PSEU</name>
<evidence type="ECO:0000313" key="4">
    <source>
        <dbReference type="Proteomes" id="UP001597419"/>
    </source>
</evidence>